<dbReference type="AlphaFoldDB" id="A0A140DWD1"/>
<dbReference type="GeneID" id="78478463"/>
<keyword evidence="2" id="KW-0645">Protease</keyword>
<reference evidence="5 6" key="1">
    <citation type="journal article" date="2016" name="Gut Pathog.">
        <title>Whole genome sequencing of "Faecalibaculum rodentium" ALO17, isolated from C57BL/6J laboratory mouse feces.</title>
        <authorList>
            <person name="Lim S."/>
            <person name="Chang D.H."/>
            <person name="Ahn S."/>
            <person name="Kim B.C."/>
        </authorList>
    </citation>
    <scope>NUCLEOTIDE SEQUENCE [LARGE SCALE GENOMIC DNA]</scope>
    <source>
        <strain evidence="5 6">Alo17</strain>
    </source>
</reference>
<evidence type="ECO:0000313" key="5">
    <source>
        <dbReference type="EMBL" id="AMK54958.1"/>
    </source>
</evidence>
<comment type="similarity">
    <text evidence="1">Belongs to the peptidase S51 family.</text>
</comment>
<organism evidence="5 6">
    <name type="scientific">Faecalibaculum rodentium</name>
    <dbReference type="NCBI Taxonomy" id="1702221"/>
    <lineage>
        <taxon>Bacteria</taxon>
        <taxon>Bacillati</taxon>
        <taxon>Bacillota</taxon>
        <taxon>Erysipelotrichia</taxon>
        <taxon>Erysipelotrichales</taxon>
        <taxon>Erysipelotrichaceae</taxon>
        <taxon>Faecalibaculum</taxon>
    </lineage>
</organism>
<sequence length="220" mass="25012">MTSILTNTGDIAQPWARRHLQKVLKPGMKACILAMSDFDNVKDQADWEKDYGPGGTWHAAYEKPLQSYGIRDITWISPFRDSRTEMLQAIEEADLLVLPGGAPDLFMKRIRRFGLKKAIREKNLLFGISAGAMIQLQDYHITPDDDYADFAWQTGLGLLFFDLECHFTGNRHQREHLERALEEKGLETWALYEDGGLLVTDGIVTAMGRVERHSANRTES</sequence>
<accession>A0A140DWD1</accession>
<name>A0A140DWD1_9FIRM</name>
<keyword evidence="6" id="KW-1185">Reference proteome</keyword>
<dbReference type="GO" id="GO:0008236">
    <property type="term" value="F:serine-type peptidase activity"/>
    <property type="evidence" value="ECO:0007669"/>
    <property type="project" value="UniProtKB-KW"/>
</dbReference>
<dbReference type="RefSeq" id="WP_067558028.1">
    <property type="nucleotide sequence ID" value="NZ_CAMNXC010000028.1"/>
</dbReference>
<evidence type="ECO:0000256" key="4">
    <source>
        <dbReference type="ARBA" id="ARBA00022825"/>
    </source>
</evidence>
<gene>
    <name evidence="5" type="ORF">AALO17_18240</name>
</gene>
<dbReference type="InterPro" id="IPR029062">
    <property type="entry name" value="Class_I_gatase-like"/>
</dbReference>
<dbReference type="InterPro" id="IPR005320">
    <property type="entry name" value="Peptidase_S51"/>
</dbReference>
<proteinExistence type="inferred from homology"/>
<keyword evidence="3" id="KW-0378">Hydrolase</keyword>
<evidence type="ECO:0008006" key="7">
    <source>
        <dbReference type="Google" id="ProtNLM"/>
    </source>
</evidence>
<evidence type="ECO:0000256" key="3">
    <source>
        <dbReference type="ARBA" id="ARBA00022801"/>
    </source>
</evidence>
<dbReference type="Gene3D" id="3.40.50.880">
    <property type="match status" value="1"/>
</dbReference>
<keyword evidence="4" id="KW-0720">Serine protease</keyword>
<evidence type="ECO:0000313" key="6">
    <source>
        <dbReference type="Proteomes" id="UP000069771"/>
    </source>
</evidence>
<dbReference type="KEGG" id="fro:AALO17_18240"/>
<evidence type="ECO:0000256" key="1">
    <source>
        <dbReference type="ARBA" id="ARBA00006534"/>
    </source>
</evidence>
<dbReference type="Proteomes" id="UP000069771">
    <property type="component" value="Chromosome"/>
</dbReference>
<protein>
    <recommendedName>
        <fullName evidence="7">Peptidase E</fullName>
    </recommendedName>
</protein>
<dbReference type="EMBL" id="CP011391">
    <property type="protein sequence ID" value="AMK54958.1"/>
    <property type="molecule type" value="Genomic_DNA"/>
</dbReference>
<evidence type="ECO:0000256" key="2">
    <source>
        <dbReference type="ARBA" id="ARBA00022670"/>
    </source>
</evidence>
<dbReference type="Pfam" id="PF03575">
    <property type="entry name" value="Peptidase_S51"/>
    <property type="match status" value="1"/>
</dbReference>
<dbReference type="OrthoDB" id="384634at2"/>
<dbReference type="STRING" id="1702221.AALO17_18240"/>
<dbReference type="GO" id="GO:0006508">
    <property type="term" value="P:proteolysis"/>
    <property type="evidence" value="ECO:0007669"/>
    <property type="project" value="UniProtKB-KW"/>
</dbReference>
<dbReference type="SUPFAM" id="SSF52317">
    <property type="entry name" value="Class I glutamine amidotransferase-like"/>
    <property type="match status" value="1"/>
</dbReference>